<dbReference type="PATRIC" id="fig|1204725.3.peg.304"/>
<feature type="transmembrane region" description="Helical" evidence="1">
    <location>
        <begin position="167"/>
        <end position="185"/>
    </location>
</feature>
<keyword evidence="1" id="KW-1133">Transmembrane helix</keyword>
<gene>
    <name evidence="2" type="ORF">A994_01520</name>
</gene>
<dbReference type="Proteomes" id="UP000007360">
    <property type="component" value="Unassembled WGS sequence"/>
</dbReference>
<keyword evidence="3" id="KW-1185">Reference proteome</keyword>
<feature type="transmembrane region" description="Helical" evidence="1">
    <location>
        <begin position="5"/>
        <end position="22"/>
    </location>
</feature>
<name>K2REW2_METFP</name>
<feature type="transmembrane region" description="Helical" evidence="1">
    <location>
        <begin position="84"/>
        <end position="106"/>
    </location>
</feature>
<reference evidence="2 3" key="1">
    <citation type="journal article" date="2012" name="J. Bacteriol.">
        <title>Draft genome sequence of Methanobacterium formicicum DSM 3637, an archaebacterium isolated from the methane producer amoeba Pelomyxa palustris.</title>
        <authorList>
            <person name="Gutierrez G."/>
        </authorList>
    </citation>
    <scope>NUCLEOTIDE SEQUENCE [LARGE SCALE GENOMIC DNA]</scope>
    <source>
        <strain evidence="3">DSM 3637 / PP1</strain>
    </source>
</reference>
<protein>
    <submittedName>
        <fullName evidence="2">Uncharacterized protein</fullName>
    </submittedName>
</protein>
<dbReference type="RefSeq" id="WP_004029497.1">
    <property type="nucleotide sequence ID" value="NZ_AMPO01000001.1"/>
</dbReference>
<dbReference type="AlphaFoldDB" id="K2REW2"/>
<evidence type="ECO:0000313" key="2">
    <source>
        <dbReference type="EMBL" id="EKF86924.1"/>
    </source>
</evidence>
<feature type="transmembrane region" description="Helical" evidence="1">
    <location>
        <begin position="143"/>
        <end position="161"/>
    </location>
</feature>
<evidence type="ECO:0000313" key="3">
    <source>
        <dbReference type="Proteomes" id="UP000007360"/>
    </source>
</evidence>
<comment type="caution">
    <text evidence="2">The sequence shown here is derived from an EMBL/GenBank/DDBJ whole genome shotgun (WGS) entry which is preliminary data.</text>
</comment>
<keyword evidence="1" id="KW-0812">Transmembrane</keyword>
<dbReference type="EMBL" id="AMPO01000001">
    <property type="protein sequence ID" value="EKF86924.1"/>
    <property type="molecule type" value="Genomic_DNA"/>
</dbReference>
<accession>K2REW2</accession>
<evidence type="ECO:0000256" key="1">
    <source>
        <dbReference type="SAM" id="Phobius"/>
    </source>
</evidence>
<feature type="transmembrane region" description="Helical" evidence="1">
    <location>
        <begin position="53"/>
        <end position="72"/>
    </location>
</feature>
<organism evidence="2 3">
    <name type="scientific">Methanobacterium formicicum (strain DSM 3637 / PP1)</name>
    <dbReference type="NCBI Taxonomy" id="1204725"/>
    <lineage>
        <taxon>Archaea</taxon>
        <taxon>Methanobacteriati</taxon>
        <taxon>Methanobacteriota</taxon>
        <taxon>Methanomada group</taxon>
        <taxon>Methanobacteria</taxon>
        <taxon>Methanobacteriales</taxon>
        <taxon>Methanobacteriaceae</taxon>
        <taxon>Methanobacterium</taxon>
    </lineage>
</organism>
<feature type="transmembrane region" description="Helical" evidence="1">
    <location>
        <begin position="28"/>
        <end position="46"/>
    </location>
</feature>
<proteinExistence type="predicted"/>
<sequence length="187" mass="21196">MKNWISIIIGVLITFSGIFVFADIWNDGYVLVGFIFTSGFVATYLSDTKKSRNGLYPGLIILLGSVIVDTLITKTSALLTGSTLILLIIIFLVPGFMGGFLAKYWFLYQKQKDLIQENVNNLQNQTHKTFNNKIKDYFKYSENIILLIGAFLFSISLFAHFYWRLNILSIVLAIPMLIMGLYVLLKG</sequence>
<keyword evidence="1" id="KW-0472">Membrane</keyword>